<protein>
    <recommendedName>
        <fullName evidence="6">Disease resistance N-terminal domain-containing protein</fullName>
    </recommendedName>
</protein>
<reference evidence="8" key="1">
    <citation type="submission" date="2013-06" db="EMBL/GenBank/DDBJ databases">
        <authorList>
            <person name="Zhao Q."/>
        </authorList>
    </citation>
    <scope>NUCLEOTIDE SEQUENCE</scope>
    <source>
        <strain evidence="8">cv. W1943</strain>
    </source>
</reference>
<keyword evidence="3" id="KW-0677">Repeat</keyword>
<keyword evidence="8" id="KW-1185">Reference proteome</keyword>
<comment type="similarity">
    <text evidence="1">Belongs to the disease resistance NB-LRR family.</text>
</comment>
<dbReference type="GO" id="GO:0043531">
    <property type="term" value="F:ADP binding"/>
    <property type="evidence" value="ECO:0007669"/>
    <property type="project" value="InterPro"/>
</dbReference>
<evidence type="ECO:0000256" key="3">
    <source>
        <dbReference type="ARBA" id="ARBA00022737"/>
    </source>
</evidence>
<dbReference type="GO" id="GO:0006952">
    <property type="term" value="P:defense response"/>
    <property type="evidence" value="ECO:0007669"/>
    <property type="project" value="UniProtKB-KW"/>
</dbReference>
<keyword evidence="4" id="KW-0547">Nucleotide-binding</keyword>
<dbReference type="Proteomes" id="UP000008022">
    <property type="component" value="Unassembled WGS sequence"/>
</dbReference>
<dbReference type="OMA" id="CERMTHK"/>
<dbReference type="InterPro" id="IPR041118">
    <property type="entry name" value="Rx_N"/>
</dbReference>
<feature type="domain" description="Disease resistance N-terminal" evidence="6">
    <location>
        <begin position="578"/>
        <end position="656"/>
    </location>
</feature>
<evidence type="ECO:0000313" key="7">
    <source>
        <dbReference type="EnsemblPlants" id="ORUFI10G01670.1"/>
    </source>
</evidence>
<evidence type="ECO:0000256" key="4">
    <source>
        <dbReference type="ARBA" id="ARBA00022741"/>
    </source>
</evidence>
<dbReference type="HOGENOM" id="CLU_001090_1_1_1"/>
<organism evidence="7 8">
    <name type="scientific">Oryza rufipogon</name>
    <name type="common">Brownbeard rice</name>
    <name type="synonym">Asian wild rice</name>
    <dbReference type="NCBI Taxonomy" id="4529"/>
    <lineage>
        <taxon>Eukaryota</taxon>
        <taxon>Viridiplantae</taxon>
        <taxon>Streptophyta</taxon>
        <taxon>Embryophyta</taxon>
        <taxon>Tracheophyta</taxon>
        <taxon>Spermatophyta</taxon>
        <taxon>Magnoliopsida</taxon>
        <taxon>Liliopsida</taxon>
        <taxon>Poales</taxon>
        <taxon>Poaceae</taxon>
        <taxon>BOP clade</taxon>
        <taxon>Oryzoideae</taxon>
        <taxon>Oryzeae</taxon>
        <taxon>Oryzinae</taxon>
        <taxon>Oryza</taxon>
    </lineage>
</organism>
<evidence type="ECO:0000259" key="6">
    <source>
        <dbReference type="Pfam" id="PF18052"/>
    </source>
</evidence>
<name>A0A0E0QW13_ORYRU</name>
<accession>A0A0E0QW13</accession>
<keyword evidence="2" id="KW-0433">Leucine-rich repeat</keyword>
<dbReference type="PANTHER" id="PTHR33377:SF24">
    <property type="entry name" value="OS10G0134900 PROTEIN"/>
    <property type="match status" value="1"/>
</dbReference>
<dbReference type="AlphaFoldDB" id="A0A0E0QW13"/>
<dbReference type="InterPro" id="IPR027417">
    <property type="entry name" value="P-loop_NTPase"/>
</dbReference>
<reference evidence="7" key="2">
    <citation type="submission" date="2015-06" db="UniProtKB">
        <authorList>
            <consortium name="EnsemblPlants"/>
        </authorList>
    </citation>
    <scope>IDENTIFICATION</scope>
</reference>
<keyword evidence="5" id="KW-0611">Plant defense</keyword>
<evidence type="ECO:0000256" key="5">
    <source>
        <dbReference type="ARBA" id="ARBA00022821"/>
    </source>
</evidence>
<evidence type="ECO:0000256" key="1">
    <source>
        <dbReference type="ARBA" id="ARBA00008894"/>
    </source>
</evidence>
<sequence length="1046" mass="121258">MECETFTERRDLFVIEFTADIDDENWKKFYVSCTHMGRGSKIIIISRTERISRFGTVRPIHLNSLPLEEYSYLFKVLAFGSTNPKEHPQFDFIADSVVIPKENFELVTWESRIPPYRRFVNIAIVSAIASDFVNRFISFLMKKCGSQQNLETKMERLQNLLLKVHMIVEEAEGRYITNSKMLLQFKKIVKAMYQGYHVMDIIKHRTLCGSRHEEENAAIRHDQLQNTLDSLETIASSITEFVFLLGGCERMSPKPYDTYLYFDNFMFGRQMEKQQVINILLQENLPHFSPTVLPIIGPTRVGKRTLVAYVCNNEMVRSHFSSILHLNGENIRKMECESFSKKRDLVVVQFTADTDDENWKKFYASCTHMGRGSKIIVVSRIERISRFGTVRPIHLNSLSHEEYSYLFKVLAFGSTNPEEHPQMVSIANELSVLLGGSFVAVNVFADIFRKNHVHLWLHVLKKYRKMIRKNFSEFKEHPKLLLDKEHHIDITKLASSSSPLHLMPPNCEDNQSKRSLTKVMFSDFIADSVVIPKENFELVTWESRIPPYRKFVNIVSNYDDEMNFHHTEVVVSAIAGDVVNRFISFLIKKYESQENLERKMERLQNLLLKVHMIVEEAEGRHITNSKMLLQFKKIVDAMYQGYHVLDIIKNSILCKSRPEEQVSSANTISAPTCYVNPFRTSQSSTIRHDQLKSTLDSLETIVSSMTEFVYLLGGCERMSPRPYDTYLYFDNFMFGRQVEKQQVINILLQENLPPFAPTVLPIIGPSRVGKRTLVAHVCNNEIVRSHFSSILHLNGENIMKMECETFTERRDLVVVEFTADTDDDNWKKFYASCTNMGRGSKIIIVSRIEKISRFGTVRPIHLNSLSHEEYSYLFKVLAFGSTNPEEHPQLVSIANELTVLLGGSFITANVFADIFRKNQNVHLWLHVLKKYRNTVLKNFSEFSEHPKLLLEKEHLIDITKLASSSSPLRLMPPHCEGYGSKRRLTKVMFSDLIADSIVVPKEDFELVAWESRIPPYRRFVNIVLYCDDEKNFQHADSLHKKRQKNT</sequence>
<dbReference type="STRING" id="4529.A0A0E0QW13"/>
<dbReference type="PANTHER" id="PTHR33377">
    <property type="entry name" value="OS10G0134700 PROTEIN-RELATED"/>
    <property type="match status" value="1"/>
</dbReference>
<dbReference type="SUPFAM" id="SSF52540">
    <property type="entry name" value="P-loop containing nucleoside triphosphate hydrolases"/>
    <property type="match status" value="2"/>
</dbReference>
<proteinExistence type="inferred from homology"/>
<dbReference type="eggNOG" id="KOG4658">
    <property type="taxonomic scope" value="Eukaryota"/>
</dbReference>
<dbReference type="EnsemblPlants" id="ORUFI10G01670.1">
    <property type="protein sequence ID" value="ORUFI10G01670.1"/>
    <property type="gene ID" value="ORUFI10G01670"/>
</dbReference>
<evidence type="ECO:0000256" key="2">
    <source>
        <dbReference type="ARBA" id="ARBA00022614"/>
    </source>
</evidence>
<dbReference type="Pfam" id="PF18052">
    <property type="entry name" value="Rx_N"/>
    <property type="match status" value="1"/>
</dbReference>
<evidence type="ECO:0000313" key="8">
    <source>
        <dbReference type="Proteomes" id="UP000008022"/>
    </source>
</evidence>
<dbReference type="Gramene" id="ORUFI10G01670.1">
    <property type="protein sequence ID" value="ORUFI10G01670.1"/>
    <property type="gene ID" value="ORUFI10G01670"/>
</dbReference>